<gene>
    <name evidence="1" type="ORF">AVEN_247955_1</name>
</gene>
<evidence type="ECO:0000313" key="1">
    <source>
        <dbReference type="EMBL" id="GBM04086.1"/>
    </source>
</evidence>
<dbReference type="EMBL" id="BGPR01000198">
    <property type="protein sequence ID" value="GBM04086.1"/>
    <property type="molecule type" value="Genomic_DNA"/>
</dbReference>
<keyword evidence="2" id="KW-1185">Reference proteome</keyword>
<organism evidence="1 2">
    <name type="scientific">Araneus ventricosus</name>
    <name type="common">Orbweaver spider</name>
    <name type="synonym">Epeira ventricosa</name>
    <dbReference type="NCBI Taxonomy" id="182803"/>
    <lineage>
        <taxon>Eukaryota</taxon>
        <taxon>Metazoa</taxon>
        <taxon>Ecdysozoa</taxon>
        <taxon>Arthropoda</taxon>
        <taxon>Chelicerata</taxon>
        <taxon>Arachnida</taxon>
        <taxon>Araneae</taxon>
        <taxon>Araneomorphae</taxon>
        <taxon>Entelegynae</taxon>
        <taxon>Araneoidea</taxon>
        <taxon>Araneidae</taxon>
        <taxon>Araneus</taxon>
    </lineage>
</organism>
<sequence length="202" mass="21881">MTDIGRRESVLIPRLPITPKDLSSQFKRVHAIPPPGKSLGSREIPLVTGLACEGGRPASSRERSVLVRSAFRSGALVSLGSGRLEVTLGVDIAASNRAAMLKYGERVAARGECVSSPVCQSDLAASRYEFYELRTHIKEKIVASPVSHCLTLHHVMLDLPTPKCEFYGLSTHIKGKSVESPVSHCFTLHHVMLDLATPSPMS</sequence>
<comment type="caution">
    <text evidence="1">The sequence shown here is derived from an EMBL/GenBank/DDBJ whole genome shotgun (WGS) entry which is preliminary data.</text>
</comment>
<dbReference type="Proteomes" id="UP000499080">
    <property type="component" value="Unassembled WGS sequence"/>
</dbReference>
<reference evidence="1 2" key="1">
    <citation type="journal article" date="2019" name="Sci. Rep.">
        <title>Orb-weaving spider Araneus ventricosus genome elucidates the spidroin gene catalogue.</title>
        <authorList>
            <person name="Kono N."/>
            <person name="Nakamura H."/>
            <person name="Ohtoshi R."/>
            <person name="Moran D.A.P."/>
            <person name="Shinohara A."/>
            <person name="Yoshida Y."/>
            <person name="Fujiwara M."/>
            <person name="Mori M."/>
            <person name="Tomita M."/>
            <person name="Arakawa K."/>
        </authorList>
    </citation>
    <scope>NUCLEOTIDE SEQUENCE [LARGE SCALE GENOMIC DNA]</scope>
</reference>
<evidence type="ECO:0000313" key="2">
    <source>
        <dbReference type="Proteomes" id="UP000499080"/>
    </source>
</evidence>
<name>A0A4Y2CJG8_ARAVE</name>
<proteinExistence type="predicted"/>
<accession>A0A4Y2CJG8</accession>
<protein>
    <submittedName>
        <fullName evidence="1">Uncharacterized protein</fullName>
    </submittedName>
</protein>
<dbReference type="AlphaFoldDB" id="A0A4Y2CJG8"/>